<dbReference type="InterPro" id="IPR029865">
    <property type="entry name" value="KIAA0319-like"/>
</dbReference>
<proteinExistence type="predicted"/>
<dbReference type="EMBL" id="JBHUIM010000002">
    <property type="protein sequence ID" value="MFD2247404.1"/>
    <property type="molecule type" value="Genomic_DNA"/>
</dbReference>
<organism evidence="3 4">
    <name type="scientific">Pontibacter ruber</name>
    <dbReference type="NCBI Taxonomy" id="1343895"/>
    <lineage>
        <taxon>Bacteria</taxon>
        <taxon>Pseudomonadati</taxon>
        <taxon>Bacteroidota</taxon>
        <taxon>Cytophagia</taxon>
        <taxon>Cytophagales</taxon>
        <taxon>Hymenobacteraceae</taxon>
        <taxon>Pontibacter</taxon>
    </lineage>
</organism>
<comment type="caution">
    <text evidence="3">The sequence shown here is derived from an EMBL/GenBank/DDBJ whole genome shotgun (WGS) entry which is preliminary data.</text>
</comment>
<name>A0ABW5CZH2_9BACT</name>
<evidence type="ECO:0000313" key="3">
    <source>
        <dbReference type="EMBL" id="MFD2247404.1"/>
    </source>
</evidence>
<evidence type="ECO:0000313" key="4">
    <source>
        <dbReference type="Proteomes" id="UP001597374"/>
    </source>
</evidence>
<keyword evidence="4" id="KW-1185">Reference proteome</keyword>
<dbReference type="SUPFAM" id="SSF49299">
    <property type="entry name" value="PKD domain"/>
    <property type="match status" value="1"/>
</dbReference>
<dbReference type="InterPro" id="IPR022409">
    <property type="entry name" value="PKD/Chitinase_dom"/>
</dbReference>
<dbReference type="InterPro" id="IPR035986">
    <property type="entry name" value="PKD_dom_sf"/>
</dbReference>
<sequence length="144" mass="15441">MKRIRFPFTVFIWITLLLSAGCGGDSDQDPTPNLPPVVNAGTDQRIYLPADTVELRGSGTDSDGSIKSYEWTKLSGPESYTIVSATAAATKVKNLVEGEYAFGLRVTDNSGLSDQDTVVVSVFATCPCAPNCDPIGDPCNPWDY</sequence>
<dbReference type="Pfam" id="PF22352">
    <property type="entry name" value="K319L-like_PKD"/>
    <property type="match status" value="1"/>
</dbReference>
<feature type="domain" description="PKD/Chitinase" evidence="2">
    <location>
        <begin position="37"/>
        <end position="125"/>
    </location>
</feature>
<reference evidence="4" key="1">
    <citation type="journal article" date="2019" name="Int. J. Syst. Evol. Microbiol.">
        <title>The Global Catalogue of Microorganisms (GCM) 10K type strain sequencing project: providing services to taxonomists for standard genome sequencing and annotation.</title>
        <authorList>
            <consortium name="The Broad Institute Genomics Platform"/>
            <consortium name="The Broad Institute Genome Sequencing Center for Infectious Disease"/>
            <person name="Wu L."/>
            <person name="Ma J."/>
        </authorList>
    </citation>
    <scope>NUCLEOTIDE SEQUENCE [LARGE SCALE GENOMIC DNA]</scope>
    <source>
        <strain evidence="4">CGMCC 4.1782</strain>
    </source>
</reference>
<gene>
    <name evidence="3" type="ORF">ACFSKP_14145</name>
</gene>
<dbReference type="PANTHER" id="PTHR46182">
    <property type="entry name" value="FI19480P1"/>
    <property type="match status" value="1"/>
</dbReference>
<dbReference type="SMART" id="SM00089">
    <property type="entry name" value="PKD"/>
    <property type="match status" value="1"/>
</dbReference>
<dbReference type="Proteomes" id="UP001597374">
    <property type="component" value="Unassembled WGS sequence"/>
</dbReference>
<dbReference type="PANTHER" id="PTHR46182:SF2">
    <property type="entry name" value="FI19480P1"/>
    <property type="match status" value="1"/>
</dbReference>
<dbReference type="Gene3D" id="2.60.40.10">
    <property type="entry name" value="Immunoglobulins"/>
    <property type="match status" value="1"/>
</dbReference>
<feature type="signal peptide" evidence="1">
    <location>
        <begin position="1"/>
        <end position="20"/>
    </location>
</feature>
<feature type="chain" id="PRO_5046597782" evidence="1">
    <location>
        <begin position="21"/>
        <end position="144"/>
    </location>
</feature>
<accession>A0ABW5CZH2</accession>
<keyword evidence="1" id="KW-0732">Signal</keyword>
<dbReference type="PROSITE" id="PS51257">
    <property type="entry name" value="PROKAR_LIPOPROTEIN"/>
    <property type="match status" value="1"/>
</dbReference>
<evidence type="ECO:0000256" key="1">
    <source>
        <dbReference type="SAM" id="SignalP"/>
    </source>
</evidence>
<dbReference type="RefSeq" id="WP_250430336.1">
    <property type="nucleotide sequence ID" value="NZ_JALPRR010000003.1"/>
</dbReference>
<protein>
    <submittedName>
        <fullName evidence="3">PKD domain-containing protein</fullName>
    </submittedName>
</protein>
<evidence type="ECO:0000259" key="2">
    <source>
        <dbReference type="SMART" id="SM00089"/>
    </source>
</evidence>
<dbReference type="InterPro" id="IPR013783">
    <property type="entry name" value="Ig-like_fold"/>
</dbReference>